<organism evidence="1 2">
    <name type="scientific">Gordonia phage Daredevil</name>
    <dbReference type="NCBI Taxonomy" id="2283286"/>
    <lineage>
        <taxon>Viruses</taxon>
        <taxon>Duplodnaviria</taxon>
        <taxon>Heunggongvirae</taxon>
        <taxon>Uroviricota</taxon>
        <taxon>Caudoviricetes</taxon>
        <taxon>Daredevilvirus</taxon>
        <taxon>Daredevilvirus daredevil</taxon>
    </lineage>
</organism>
<dbReference type="RefSeq" id="YP_009807249.1">
    <property type="nucleotide sequence ID" value="NC_048021.1"/>
</dbReference>
<evidence type="ECO:0000313" key="1">
    <source>
        <dbReference type="EMBL" id="AXH70521.1"/>
    </source>
</evidence>
<dbReference type="EMBL" id="MH590603">
    <property type="protein sequence ID" value="AXH70521.1"/>
    <property type="molecule type" value="Genomic_DNA"/>
</dbReference>
<name>A0A345MIZ0_9CAUD</name>
<gene>
    <name evidence="1" type="primary">135</name>
    <name evidence="1" type="ORF">SEA_DAREDEVIL_135</name>
</gene>
<dbReference type="Proteomes" id="UP000257597">
    <property type="component" value="Segment"/>
</dbReference>
<evidence type="ECO:0000313" key="2">
    <source>
        <dbReference type="Proteomes" id="UP000257597"/>
    </source>
</evidence>
<sequence length="98" mass="11115">MIKQAYANHIEGESIAAGELNATHIDSHVRFNYHPDHGRAEWVDMRLTGELRQIYHHGNDTTINLSMRDAGDLFEATLEHDEPVTFMVEQKKSAGAKK</sequence>
<proteinExistence type="predicted"/>
<dbReference type="KEGG" id="vg:54998124"/>
<keyword evidence="2" id="KW-1185">Reference proteome</keyword>
<accession>A0A345MIZ0</accession>
<protein>
    <submittedName>
        <fullName evidence="1">Uncharacterized protein</fullName>
    </submittedName>
</protein>
<dbReference type="GeneID" id="54998124"/>
<reference evidence="2" key="1">
    <citation type="submission" date="2018-07" db="EMBL/GenBank/DDBJ databases">
        <authorList>
            <person name="Quirk P.G."/>
            <person name="Krulwich T.A."/>
        </authorList>
    </citation>
    <scope>NUCLEOTIDE SEQUENCE [LARGE SCALE GENOMIC DNA]</scope>
</reference>